<dbReference type="InterPro" id="IPR019756">
    <property type="entry name" value="Pept_S26A_signal_pept_1_Ser-AS"/>
</dbReference>
<keyword evidence="5" id="KW-0378">Hydrolase</keyword>
<dbReference type="CDD" id="cd06530">
    <property type="entry name" value="S26_SPase_I"/>
    <property type="match status" value="1"/>
</dbReference>
<dbReference type="EMBL" id="OZ020101">
    <property type="protein sequence ID" value="CAK9274112.1"/>
    <property type="molecule type" value="Genomic_DNA"/>
</dbReference>
<sequence length="439" mass="48325">MATRVMVSCSHFSVVNMKLMSEVVGVKHFLPVDSEGSRWLQPGNVKADPNPNLCSSSPHSWNGALAFKQQQGACAATLSGTGMGGVAALVPKLVLPKTKIILQGKKFGAIPSSSSSSSSSFSSQLLQTNLTSKLSISSSAHSSTRIRSMGGIPSSTLIQGLERLPCSEFFRSPWLSRNSKFSISLYSQEMKQQSIGLSLGHHKDNEDDVCSNVSRIVGPRNELDCSPIEEEKEVEKSSWFPRWITFMSEDGKTMLADFAMSILFRWFVAEPRFIPSLSMYPTFEVGDRIIAEKVSYLFRNPSVNDIVIFKPPRILLEKGFSSAEVFIKRVVAKAGDLVQVLNGKLVVNGLVRSEDFIAEPAAYDMKPYRVPKGHVFVMGDNRNKSLDSHVWGPLPTENILGRSVVRYWPPARLGSTVFDADQLLKNALPLLHAKETPVS</sequence>
<dbReference type="PANTHER" id="PTHR43390:SF1">
    <property type="entry name" value="CHLOROPLAST PROCESSING PEPTIDASE"/>
    <property type="match status" value="1"/>
</dbReference>
<dbReference type="Proteomes" id="UP001497444">
    <property type="component" value="Chromosome 6"/>
</dbReference>
<dbReference type="PRINTS" id="PR00727">
    <property type="entry name" value="LEADERPTASE"/>
</dbReference>
<dbReference type="InterPro" id="IPR000223">
    <property type="entry name" value="Pept_S26A_signal_pept_1"/>
</dbReference>
<proteinExistence type="inferred from homology"/>
<evidence type="ECO:0000256" key="3">
    <source>
        <dbReference type="ARBA" id="ARBA00013208"/>
    </source>
</evidence>
<evidence type="ECO:0000313" key="7">
    <source>
        <dbReference type="EMBL" id="CAK9274112.1"/>
    </source>
</evidence>
<keyword evidence="8" id="KW-1185">Reference proteome</keyword>
<reference evidence="7" key="1">
    <citation type="submission" date="2024-02" db="EMBL/GenBank/DDBJ databases">
        <authorList>
            <consortium name="ELIXIR-Norway"/>
            <consortium name="Elixir Norway"/>
        </authorList>
    </citation>
    <scope>NUCLEOTIDE SEQUENCE</scope>
</reference>
<dbReference type="PROSITE" id="PS00761">
    <property type="entry name" value="SPASE_I_3"/>
    <property type="match status" value="1"/>
</dbReference>
<dbReference type="InterPro" id="IPR036286">
    <property type="entry name" value="LexA/Signal_pep-like_sf"/>
</dbReference>
<dbReference type="SUPFAM" id="SSF51306">
    <property type="entry name" value="LexA/Signal peptidase"/>
    <property type="match status" value="1"/>
</dbReference>
<evidence type="ECO:0000256" key="1">
    <source>
        <dbReference type="ARBA" id="ARBA00000677"/>
    </source>
</evidence>
<protein>
    <recommendedName>
        <fullName evidence="3">signal peptidase I</fullName>
        <ecNumber evidence="3">3.4.21.89</ecNumber>
    </recommendedName>
</protein>
<evidence type="ECO:0000256" key="4">
    <source>
        <dbReference type="ARBA" id="ARBA00022670"/>
    </source>
</evidence>
<name>A0ABP0X620_9BRYO</name>
<dbReference type="PROSITE" id="PS00501">
    <property type="entry name" value="SPASE_I_1"/>
    <property type="match status" value="1"/>
</dbReference>
<evidence type="ECO:0000313" key="8">
    <source>
        <dbReference type="Proteomes" id="UP001497444"/>
    </source>
</evidence>
<dbReference type="EC" id="3.4.21.89" evidence="3"/>
<gene>
    <name evidence="7" type="ORF">CSSPJE1EN1_LOCUS19590</name>
</gene>
<dbReference type="InterPro" id="IPR019533">
    <property type="entry name" value="Peptidase_S26"/>
</dbReference>
<dbReference type="Pfam" id="PF10502">
    <property type="entry name" value="Peptidase_S26"/>
    <property type="match status" value="1"/>
</dbReference>
<dbReference type="PANTHER" id="PTHR43390">
    <property type="entry name" value="SIGNAL PEPTIDASE I"/>
    <property type="match status" value="1"/>
</dbReference>
<dbReference type="Gene3D" id="2.10.109.10">
    <property type="entry name" value="Umud Fragment, subunit A"/>
    <property type="match status" value="1"/>
</dbReference>
<comment type="catalytic activity">
    <reaction evidence="1">
        <text>Cleavage of hydrophobic, N-terminal signal or leader sequences from secreted and periplasmic proteins.</text>
        <dbReference type="EC" id="3.4.21.89"/>
    </reaction>
</comment>
<comment type="similarity">
    <text evidence="2">Belongs to the peptidase S26 family.</text>
</comment>
<evidence type="ECO:0000256" key="5">
    <source>
        <dbReference type="ARBA" id="ARBA00022801"/>
    </source>
</evidence>
<evidence type="ECO:0000259" key="6">
    <source>
        <dbReference type="Pfam" id="PF10502"/>
    </source>
</evidence>
<dbReference type="InterPro" id="IPR019758">
    <property type="entry name" value="Pept_S26A_signal_pept_1_CS"/>
</dbReference>
<accession>A0ABP0X620</accession>
<evidence type="ECO:0000256" key="2">
    <source>
        <dbReference type="ARBA" id="ARBA00009370"/>
    </source>
</evidence>
<organism evidence="7 8">
    <name type="scientific">Sphagnum jensenii</name>
    <dbReference type="NCBI Taxonomy" id="128206"/>
    <lineage>
        <taxon>Eukaryota</taxon>
        <taxon>Viridiplantae</taxon>
        <taxon>Streptophyta</taxon>
        <taxon>Embryophyta</taxon>
        <taxon>Bryophyta</taxon>
        <taxon>Sphagnophytina</taxon>
        <taxon>Sphagnopsida</taxon>
        <taxon>Sphagnales</taxon>
        <taxon>Sphagnaceae</taxon>
        <taxon>Sphagnum</taxon>
    </lineage>
</organism>
<dbReference type="NCBIfam" id="TIGR02227">
    <property type="entry name" value="sigpep_I_bact"/>
    <property type="match status" value="1"/>
</dbReference>
<keyword evidence="4" id="KW-0645">Protease</keyword>
<feature type="domain" description="Peptidase S26" evidence="6">
    <location>
        <begin position="252"/>
        <end position="408"/>
    </location>
</feature>